<evidence type="ECO:0000256" key="4">
    <source>
        <dbReference type="PROSITE-ProRule" id="PRU10040"/>
    </source>
</evidence>
<gene>
    <name evidence="7" type="ORF">K4G66_01150</name>
</gene>
<dbReference type="Pfam" id="PF01095">
    <property type="entry name" value="Pectinesterase"/>
    <property type="match status" value="1"/>
</dbReference>
<dbReference type="AlphaFoldDB" id="A0AA49JDY2"/>
<dbReference type="InterPro" id="IPR000070">
    <property type="entry name" value="Pectinesterase_cat"/>
</dbReference>
<name>A0AA49JDY2_9BACT</name>
<evidence type="ECO:0000256" key="2">
    <source>
        <dbReference type="ARBA" id="ARBA00022801"/>
    </source>
</evidence>
<keyword evidence="3 5" id="KW-0063">Aspartyl esterase</keyword>
<dbReference type="PANTHER" id="PTHR31321:SF57">
    <property type="entry name" value="PECTINESTERASE 53-RELATED"/>
    <property type="match status" value="1"/>
</dbReference>
<dbReference type="EC" id="3.1.1.11" evidence="5"/>
<proteinExistence type="inferred from homology"/>
<dbReference type="EMBL" id="CP120682">
    <property type="protein sequence ID" value="WKN37313.1"/>
    <property type="molecule type" value="Genomic_DNA"/>
</dbReference>
<evidence type="ECO:0000259" key="6">
    <source>
        <dbReference type="Pfam" id="PF01095"/>
    </source>
</evidence>
<dbReference type="SUPFAM" id="SSF51126">
    <property type="entry name" value="Pectin lyase-like"/>
    <property type="match status" value="1"/>
</dbReference>
<comment type="similarity">
    <text evidence="1">Belongs to the pectinesterase family.</text>
</comment>
<evidence type="ECO:0000256" key="3">
    <source>
        <dbReference type="ARBA" id="ARBA00023085"/>
    </source>
</evidence>
<dbReference type="PANTHER" id="PTHR31321">
    <property type="entry name" value="ACYL-COA THIOESTER HYDROLASE YBHC-RELATED"/>
    <property type="match status" value="1"/>
</dbReference>
<dbReference type="GO" id="GO:0030599">
    <property type="term" value="F:pectinesterase activity"/>
    <property type="evidence" value="ECO:0007669"/>
    <property type="project" value="UniProtKB-UniRule"/>
</dbReference>
<dbReference type="PROSITE" id="PS00503">
    <property type="entry name" value="PECTINESTERASE_2"/>
    <property type="match status" value="1"/>
</dbReference>
<dbReference type="Gene3D" id="2.160.20.10">
    <property type="entry name" value="Single-stranded right-handed beta-helix, Pectin lyase-like"/>
    <property type="match status" value="1"/>
</dbReference>
<evidence type="ECO:0000256" key="5">
    <source>
        <dbReference type="RuleBase" id="RU000589"/>
    </source>
</evidence>
<dbReference type="InterPro" id="IPR012334">
    <property type="entry name" value="Pectin_lyas_fold"/>
</dbReference>
<sequence>MLLILLFSVSSFGQNLSYDMVVAKDGSGDYTYLQDAIDACRAFTPRRLTILIKNGVYKEKLLIPAWVTDISLIGESADSTILTFDDHAGRGKMGTFDSYSVRIAGNDIYVENVTIQNTAGPVGQAVALHIEGDRCIFRNCRFLGNQDTMFASGENARQYYLNCYIEGTTDFIFGPATAVFENCVIHSKKNSYITAASTPQWVKYGYVFKNCTLTADPAVDEVYLGRPWRDYARTVFIACKMGNHILPEGWHNWLRPEAEKTSFYAEFASTGPGANPGARVGWAQQLTEKEVETYQLEQVFNGWVPAVEELASQP</sequence>
<feature type="domain" description="Pectinesterase catalytic" evidence="6">
    <location>
        <begin position="19"/>
        <end position="298"/>
    </location>
</feature>
<dbReference type="GO" id="GO:0042545">
    <property type="term" value="P:cell wall modification"/>
    <property type="evidence" value="ECO:0007669"/>
    <property type="project" value="UniProtKB-UniRule"/>
</dbReference>
<feature type="active site" evidence="4">
    <location>
        <position position="170"/>
    </location>
</feature>
<keyword evidence="2 5" id="KW-0378">Hydrolase</keyword>
<dbReference type="GO" id="GO:0009279">
    <property type="term" value="C:cell outer membrane"/>
    <property type="evidence" value="ECO:0007669"/>
    <property type="project" value="TreeGrafter"/>
</dbReference>
<comment type="catalytic activity">
    <reaction evidence="5">
        <text>[(1-&gt;4)-alpha-D-galacturonosyl methyl ester](n) + n H2O = [(1-&gt;4)-alpha-D-galacturonosyl](n) + n methanol + n H(+)</text>
        <dbReference type="Rhea" id="RHEA:22380"/>
        <dbReference type="Rhea" id="RHEA-COMP:14570"/>
        <dbReference type="Rhea" id="RHEA-COMP:14573"/>
        <dbReference type="ChEBI" id="CHEBI:15377"/>
        <dbReference type="ChEBI" id="CHEBI:15378"/>
        <dbReference type="ChEBI" id="CHEBI:17790"/>
        <dbReference type="ChEBI" id="CHEBI:140522"/>
        <dbReference type="ChEBI" id="CHEBI:140523"/>
        <dbReference type="EC" id="3.1.1.11"/>
    </reaction>
</comment>
<protein>
    <recommendedName>
        <fullName evidence="5">Pectinesterase</fullName>
        <ecNumber evidence="5">3.1.1.11</ecNumber>
    </recommendedName>
</protein>
<organism evidence="7">
    <name type="scientific">Roseihalotalea indica</name>
    <dbReference type="NCBI Taxonomy" id="2867963"/>
    <lineage>
        <taxon>Bacteria</taxon>
        <taxon>Pseudomonadati</taxon>
        <taxon>Bacteroidota</taxon>
        <taxon>Cytophagia</taxon>
        <taxon>Cytophagales</taxon>
        <taxon>Catalimonadaceae</taxon>
        <taxon>Roseihalotalea</taxon>
    </lineage>
</organism>
<evidence type="ECO:0000313" key="7">
    <source>
        <dbReference type="EMBL" id="WKN37313.1"/>
    </source>
</evidence>
<reference evidence="7" key="2">
    <citation type="journal article" date="2024" name="Antonie Van Leeuwenhoek">
        <title>Roseihalotalea indica gen. nov., sp. nov., a halophilic Bacteroidetes from mesopelagic Southwest Indian Ocean with higher carbohydrate metabolic potential.</title>
        <authorList>
            <person name="Chen B."/>
            <person name="Zhang M."/>
            <person name="Lin D."/>
            <person name="Ye J."/>
            <person name="Tang K."/>
        </authorList>
    </citation>
    <scope>NUCLEOTIDE SEQUENCE</scope>
    <source>
        <strain evidence="7">TK19036</strain>
    </source>
</reference>
<accession>A0AA49JDY2</accession>
<comment type="pathway">
    <text evidence="5">Glycan metabolism; pectin degradation; 2-dehydro-3-deoxy-D-gluconate from pectin: step 1/5.</text>
</comment>
<dbReference type="InterPro" id="IPR011050">
    <property type="entry name" value="Pectin_lyase_fold/virulence"/>
</dbReference>
<dbReference type="GO" id="GO:0045490">
    <property type="term" value="P:pectin catabolic process"/>
    <property type="evidence" value="ECO:0007669"/>
    <property type="project" value="UniProtKB-UniRule"/>
</dbReference>
<dbReference type="InterPro" id="IPR033131">
    <property type="entry name" value="Pectinesterase_Asp_AS"/>
</dbReference>
<evidence type="ECO:0000256" key="1">
    <source>
        <dbReference type="ARBA" id="ARBA00008891"/>
    </source>
</evidence>
<reference evidence="7" key="1">
    <citation type="journal article" date="2023" name="Comput. Struct. Biotechnol. J.">
        <title>Discovery of a novel marine Bacteroidetes with a rich repertoire of carbohydrate-active enzymes.</title>
        <authorList>
            <person name="Chen B."/>
            <person name="Liu G."/>
            <person name="Chen Q."/>
            <person name="Wang H."/>
            <person name="Liu L."/>
            <person name="Tang K."/>
        </authorList>
    </citation>
    <scope>NUCLEOTIDE SEQUENCE</scope>
    <source>
        <strain evidence="7">TK19036</strain>
    </source>
</reference>